<dbReference type="RefSeq" id="XP_043045226.1">
    <property type="nucleotide sequence ID" value="XM_043183949.1"/>
</dbReference>
<comment type="caution">
    <text evidence="1">The sequence shown here is derived from an EMBL/GenBank/DDBJ whole genome shotgun (WGS) entry which is preliminary data.</text>
</comment>
<protein>
    <submittedName>
        <fullName evidence="1">Uncharacterized protein</fullName>
    </submittedName>
</protein>
<sequence>MTLTCMQTIKLLLSYKTGTVPENSTLYSPSLSLEADIAAEVGITSTMAYQLQALGSFRPSKSIPRPASCLITFKDLMLIIDTNPGGLMAGSWDVDQVGSQDKYCQDVTGSSEARGYVLSQGSAFGDSAVWQMDSEWRLHILVI</sequence>
<evidence type="ECO:0000313" key="2">
    <source>
        <dbReference type="Proteomes" id="UP000812287"/>
    </source>
</evidence>
<keyword evidence="2" id="KW-1185">Reference proteome</keyword>
<dbReference type="GeneID" id="66106246"/>
<proteinExistence type="predicted"/>
<evidence type="ECO:0000313" key="1">
    <source>
        <dbReference type="EMBL" id="KAG7451726.1"/>
    </source>
</evidence>
<gene>
    <name evidence="1" type="ORF">BT62DRAFT_915580</name>
</gene>
<dbReference type="OrthoDB" id="192832at2759"/>
<reference evidence="1" key="1">
    <citation type="submission" date="2020-11" db="EMBL/GenBank/DDBJ databases">
        <title>Adaptations for nitrogen fixation in a non-lichenized fungal sporocarp promotes dispersal by wood-feeding termites.</title>
        <authorList>
            <consortium name="DOE Joint Genome Institute"/>
            <person name="Koch R.A."/>
            <person name="Yoon G."/>
            <person name="Arayal U."/>
            <person name="Lail K."/>
            <person name="Amirebrahimi M."/>
            <person name="Labutti K."/>
            <person name="Lipzen A."/>
            <person name="Riley R."/>
            <person name="Barry K."/>
            <person name="Henrissat B."/>
            <person name="Grigoriev I.V."/>
            <person name="Herr J.R."/>
            <person name="Aime M.C."/>
        </authorList>
    </citation>
    <scope>NUCLEOTIDE SEQUENCE</scope>
    <source>
        <strain evidence="1">MCA 3950</strain>
    </source>
</reference>
<dbReference type="Proteomes" id="UP000812287">
    <property type="component" value="Unassembled WGS sequence"/>
</dbReference>
<dbReference type="AlphaFoldDB" id="A0A9P7W1R1"/>
<accession>A0A9P7W1R1</accession>
<organism evidence="1 2">
    <name type="scientific">Guyanagaster necrorhizus</name>
    <dbReference type="NCBI Taxonomy" id="856835"/>
    <lineage>
        <taxon>Eukaryota</taxon>
        <taxon>Fungi</taxon>
        <taxon>Dikarya</taxon>
        <taxon>Basidiomycota</taxon>
        <taxon>Agaricomycotina</taxon>
        <taxon>Agaricomycetes</taxon>
        <taxon>Agaricomycetidae</taxon>
        <taxon>Agaricales</taxon>
        <taxon>Marasmiineae</taxon>
        <taxon>Physalacriaceae</taxon>
        <taxon>Guyanagaster</taxon>
    </lineage>
</organism>
<dbReference type="EMBL" id="MU250524">
    <property type="protein sequence ID" value="KAG7451726.1"/>
    <property type="molecule type" value="Genomic_DNA"/>
</dbReference>
<name>A0A9P7W1R1_9AGAR</name>